<evidence type="ECO:0000256" key="6">
    <source>
        <dbReference type="SAM" id="MobiDB-lite"/>
    </source>
</evidence>
<dbReference type="STRING" id="3659.A0A0A0KN36"/>
<dbReference type="GO" id="GO:0005524">
    <property type="term" value="F:ATP binding"/>
    <property type="evidence" value="ECO:0007669"/>
    <property type="project" value="UniProtKB-KW"/>
</dbReference>
<protein>
    <recommendedName>
        <fullName evidence="7">Protein kinase domain-containing protein</fullName>
    </recommendedName>
</protein>
<reference evidence="8 9" key="1">
    <citation type="journal article" date="2009" name="Nat. Genet.">
        <title>The genome of the cucumber, Cucumis sativus L.</title>
        <authorList>
            <person name="Huang S."/>
            <person name="Li R."/>
            <person name="Zhang Z."/>
            <person name="Li L."/>
            <person name="Gu X."/>
            <person name="Fan W."/>
            <person name="Lucas W.J."/>
            <person name="Wang X."/>
            <person name="Xie B."/>
            <person name="Ni P."/>
            <person name="Ren Y."/>
            <person name="Zhu H."/>
            <person name="Li J."/>
            <person name="Lin K."/>
            <person name="Jin W."/>
            <person name="Fei Z."/>
            <person name="Li G."/>
            <person name="Staub J."/>
            <person name="Kilian A."/>
            <person name="van der Vossen E.A."/>
            <person name="Wu Y."/>
            <person name="Guo J."/>
            <person name="He J."/>
            <person name="Jia Z."/>
            <person name="Ren Y."/>
            <person name="Tian G."/>
            <person name="Lu Y."/>
            <person name="Ruan J."/>
            <person name="Qian W."/>
            <person name="Wang M."/>
            <person name="Huang Q."/>
            <person name="Li B."/>
            <person name="Xuan Z."/>
            <person name="Cao J."/>
            <person name="Asan"/>
            <person name="Wu Z."/>
            <person name="Zhang J."/>
            <person name="Cai Q."/>
            <person name="Bai Y."/>
            <person name="Zhao B."/>
            <person name="Han Y."/>
            <person name="Li Y."/>
            <person name="Li X."/>
            <person name="Wang S."/>
            <person name="Shi Q."/>
            <person name="Liu S."/>
            <person name="Cho W.K."/>
            <person name="Kim J.Y."/>
            <person name="Xu Y."/>
            <person name="Heller-Uszynska K."/>
            <person name="Miao H."/>
            <person name="Cheng Z."/>
            <person name="Zhang S."/>
            <person name="Wu J."/>
            <person name="Yang Y."/>
            <person name="Kang H."/>
            <person name="Li M."/>
            <person name="Liang H."/>
            <person name="Ren X."/>
            <person name="Shi Z."/>
            <person name="Wen M."/>
            <person name="Jian M."/>
            <person name="Yang H."/>
            <person name="Zhang G."/>
            <person name="Yang Z."/>
            <person name="Chen R."/>
            <person name="Liu S."/>
            <person name="Li J."/>
            <person name="Ma L."/>
            <person name="Liu H."/>
            <person name="Zhou Y."/>
            <person name="Zhao J."/>
            <person name="Fang X."/>
            <person name="Li G."/>
            <person name="Fang L."/>
            <person name="Li Y."/>
            <person name="Liu D."/>
            <person name="Zheng H."/>
            <person name="Zhang Y."/>
            <person name="Qin N."/>
            <person name="Li Z."/>
            <person name="Yang G."/>
            <person name="Yang S."/>
            <person name="Bolund L."/>
            <person name="Kristiansen K."/>
            <person name="Zheng H."/>
            <person name="Li S."/>
            <person name="Zhang X."/>
            <person name="Yang H."/>
            <person name="Wang J."/>
            <person name="Sun R."/>
            <person name="Zhang B."/>
            <person name="Jiang S."/>
            <person name="Wang J."/>
            <person name="Du Y."/>
            <person name="Li S."/>
        </authorList>
    </citation>
    <scope>NUCLEOTIDE SEQUENCE [LARGE SCALE GENOMIC DNA]</scope>
    <source>
        <strain evidence="9">cv. 9930</strain>
    </source>
</reference>
<keyword evidence="1" id="KW-0723">Serine/threonine-protein kinase</keyword>
<evidence type="ECO:0000256" key="2">
    <source>
        <dbReference type="ARBA" id="ARBA00022679"/>
    </source>
</evidence>
<reference evidence="8 9" key="2">
    <citation type="journal article" date="2009" name="PLoS ONE">
        <title>An integrated genetic and cytogenetic map of the cucumber genome.</title>
        <authorList>
            <person name="Ren Y."/>
            <person name="Zhang Z."/>
            <person name="Liu J."/>
            <person name="Staub J.E."/>
            <person name="Han Y."/>
            <person name="Cheng Z."/>
            <person name="Li X."/>
            <person name="Lu J."/>
            <person name="Miao H."/>
            <person name="Kang H."/>
            <person name="Xie B."/>
            <person name="Gu X."/>
            <person name="Wang X."/>
            <person name="Du Y."/>
            <person name="Jin W."/>
            <person name="Huang S."/>
        </authorList>
    </citation>
    <scope>NUCLEOTIDE SEQUENCE [LARGE SCALE GENOMIC DNA]</scope>
    <source>
        <strain evidence="9">cv. 9930</strain>
    </source>
</reference>
<keyword evidence="5" id="KW-0067">ATP-binding</keyword>
<evidence type="ECO:0000256" key="5">
    <source>
        <dbReference type="ARBA" id="ARBA00022840"/>
    </source>
</evidence>
<dbReference type="EMBL" id="CM002927">
    <property type="protein sequence ID" value="KGN49141.1"/>
    <property type="molecule type" value="Genomic_DNA"/>
</dbReference>
<dbReference type="OMA" id="MANIMLM"/>
<dbReference type="FunFam" id="1.10.510.10:FF:001722">
    <property type="entry name" value="G-type lectin S-receptor-like serine/threonine-protein kinase B120"/>
    <property type="match status" value="1"/>
</dbReference>
<dbReference type="InterPro" id="IPR001245">
    <property type="entry name" value="Ser-Thr/Tyr_kinase_cat_dom"/>
</dbReference>
<dbReference type="PANTHER" id="PTHR27002">
    <property type="entry name" value="RECEPTOR-LIKE SERINE/THREONINE-PROTEIN KINASE SD1-8"/>
    <property type="match status" value="1"/>
</dbReference>
<keyword evidence="2" id="KW-0808">Transferase</keyword>
<dbReference type="GO" id="GO:0004674">
    <property type="term" value="F:protein serine/threonine kinase activity"/>
    <property type="evidence" value="ECO:0007669"/>
    <property type="project" value="UniProtKB-KW"/>
</dbReference>
<evidence type="ECO:0000256" key="1">
    <source>
        <dbReference type="ARBA" id="ARBA00022527"/>
    </source>
</evidence>
<organism evidence="8 9">
    <name type="scientific">Cucumis sativus</name>
    <name type="common">Cucumber</name>
    <dbReference type="NCBI Taxonomy" id="3659"/>
    <lineage>
        <taxon>Eukaryota</taxon>
        <taxon>Viridiplantae</taxon>
        <taxon>Streptophyta</taxon>
        <taxon>Embryophyta</taxon>
        <taxon>Tracheophyta</taxon>
        <taxon>Spermatophyta</taxon>
        <taxon>Magnoliopsida</taxon>
        <taxon>eudicotyledons</taxon>
        <taxon>Gunneridae</taxon>
        <taxon>Pentapetalae</taxon>
        <taxon>rosids</taxon>
        <taxon>fabids</taxon>
        <taxon>Cucurbitales</taxon>
        <taxon>Cucurbitaceae</taxon>
        <taxon>Benincaseae</taxon>
        <taxon>Cucumis</taxon>
    </lineage>
</organism>
<dbReference type="Gramene" id="KGN49141">
    <property type="protein sequence ID" value="KGN49141"/>
    <property type="gene ID" value="Csa_6G515500"/>
</dbReference>
<dbReference type="Proteomes" id="UP000029981">
    <property type="component" value="Chromosome 6"/>
</dbReference>
<evidence type="ECO:0000256" key="4">
    <source>
        <dbReference type="ARBA" id="ARBA00022777"/>
    </source>
</evidence>
<evidence type="ECO:0000313" key="8">
    <source>
        <dbReference type="EMBL" id="KGN49141.1"/>
    </source>
</evidence>
<dbReference type="Gene3D" id="1.10.510.10">
    <property type="entry name" value="Transferase(Phosphotransferase) domain 1"/>
    <property type="match status" value="1"/>
</dbReference>
<dbReference type="SUPFAM" id="SSF56112">
    <property type="entry name" value="Protein kinase-like (PK-like)"/>
    <property type="match status" value="1"/>
</dbReference>
<dbReference type="PROSITE" id="PS50011">
    <property type="entry name" value="PROTEIN_KINASE_DOM"/>
    <property type="match status" value="1"/>
</dbReference>
<dbReference type="InterPro" id="IPR011009">
    <property type="entry name" value="Kinase-like_dom_sf"/>
</dbReference>
<keyword evidence="9" id="KW-1185">Reference proteome</keyword>
<name>A0A0A0KN36_CUCSA</name>
<keyword evidence="3" id="KW-0547">Nucleotide-binding</keyword>
<proteinExistence type="predicted"/>
<evidence type="ECO:0000259" key="7">
    <source>
        <dbReference type="PROSITE" id="PS50011"/>
    </source>
</evidence>
<evidence type="ECO:0000313" key="9">
    <source>
        <dbReference type="Proteomes" id="UP000029981"/>
    </source>
</evidence>
<feature type="region of interest" description="Disordered" evidence="6">
    <location>
        <begin position="164"/>
        <end position="188"/>
    </location>
</feature>
<evidence type="ECO:0000256" key="3">
    <source>
        <dbReference type="ARBA" id="ARBA00022741"/>
    </source>
</evidence>
<keyword evidence="4" id="KW-0418">Kinase</keyword>
<dbReference type="AlphaFoldDB" id="A0A0A0KN36"/>
<feature type="domain" description="Protein kinase" evidence="7">
    <location>
        <begin position="1"/>
        <end position="140"/>
    </location>
</feature>
<reference evidence="8 9" key="4">
    <citation type="journal article" date="2011" name="BMC Genomics">
        <title>RNA-Seq improves annotation of protein-coding genes in the cucumber genome.</title>
        <authorList>
            <person name="Li Z."/>
            <person name="Zhang Z."/>
            <person name="Yan P."/>
            <person name="Huang S."/>
            <person name="Fei Z."/>
            <person name="Lin K."/>
        </authorList>
    </citation>
    <scope>NUCLEOTIDE SEQUENCE [LARGE SCALE GENOMIC DNA]</scope>
    <source>
        <strain evidence="9">cv. 9930</strain>
    </source>
</reference>
<gene>
    <name evidence="8" type="ORF">Csa_6G515500</name>
</gene>
<dbReference type="PANTHER" id="PTHR27002:SF181">
    <property type="entry name" value="RECEPTOR-LIKE SERINE_THREONINE-PROTEIN KINASE"/>
    <property type="match status" value="1"/>
</dbReference>
<dbReference type="Pfam" id="PF07714">
    <property type="entry name" value="PK_Tyr_Ser-Thr"/>
    <property type="match status" value="1"/>
</dbReference>
<accession>A0A0A0KN36</accession>
<dbReference type="InterPro" id="IPR000719">
    <property type="entry name" value="Prot_kinase_dom"/>
</dbReference>
<reference evidence="8 9" key="3">
    <citation type="journal article" date="2010" name="BMC Genomics">
        <title>Transcriptome sequencing and comparative analysis of cucumber flowers with different sex types.</title>
        <authorList>
            <person name="Guo S."/>
            <person name="Zheng Y."/>
            <person name="Joung J.G."/>
            <person name="Liu S."/>
            <person name="Zhang Z."/>
            <person name="Crasta O.R."/>
            <person name="Sobral B.W."/>
            <person name="Xu Y."/>
            <person name="Huang S."/>
            <person name="Fei Z."/>
        </authorList>
    </citation>
    <scope>NUCLEOTIDE SEQUENCE [LARGE SCALE GENOMIC DNA]</scope>
    <source>
        <strain evidence="9">cv. 9930</strain>
    </source>
</reference>
<sequence length="188" mass="20916">MARLFEVDETQGNTSRIVGTYGYMAPEYLMHGQFSIKSDIFSFGVLILEIVSGKKNSCFRNGEKIEDLSSFAWKNWKAGTSKNVIDSSLSVGSNVEMLKCIHIGLLCVQENAADRPTMATIVLMLSSMSLSLPVPSEPAFFMHSNFDESTTQSKTNQWLEMNEKANDHSESIPLQSLADSSIRDFSPR</sequence>